<proteinExistence type="predicted"/>
<evidence type="ECO:0000313" key="2">
    <source>
        <dbReference type="Proteomes" id="UP000214646"/>
    </source>
</evidence>
<dbReference type="EMBL" id="NIDE01000017">
    <property type="protein sequence ID" value="OWK35880.1"/>
    <property type="molecule type" value="Genomic_DNA"/>
</dbReference>
<evidence type="ECO:0000313" key="1">
    <source>
        <dbReference type="EMBL" id="OWK35880.1"/>
    </source>
</evidence>
<dbReference type="RefSeq" id="WP_161967941.1">
    <property type="nucleotide sequence ID" value="NZ_NIDE01000017.1"/>
</dbReference>
<protein>
    <submittedName>
        <fullName evidence="1">Uncharacterized protein</fullName>
    </submittedName>
</protein>
<dbReference type="Proteomes" id="UP000214646">
    <property type="component" value="Unassembled WGS sequence"/>
</dbReference>
<organism evidence="1 2">
    <name type="scientific">Fimbriiglobus ruber</name>
    <dbReference type="NCBI Taxonomy" id="1908690"/>
    <lineage>
        <taxon>Bacteria</taxon>
        <taxon>Pseudomonadati</taxon>
        <taxon>Planctomycetota</taxon>
        <taxon>Planctomycetia</taxon>
        <taxon>Gemmatales</taxon>
        <taxon>Gemmataceae</taxon>
        <taxon>Fimbriiglobus</taxon>
    </lineage>
</organism>
<sequence>MFQMIACDLAVLTIAMIFYAWRDGYIARSRRQAVLNDRVAYMLWMAAQRIH</sequence>
<reference evidence="2" key="1">
    <citation type="submission" date="2017-06" db="EMBL/GenBank/DDBJ databases">
        <title>Genome analysis of Fimbriiglobus ruber SP5, the first member of the order Planctomycetales with confirmed chitinolytic capability.</title>
        <authorList>
            <person name="Ravin N.V."/>
            <person name="Rakitin A.L."/>
            <person name="Ivanova A.A."/>
            <person name="Beletsky A.V."/>
            <person name="Kulichevskaya I.S."/>
            <person name="Mardanov A.V."/>
            <person name="Dedysh S.N."/>
        </authorList>
    </citation>
    <scope>NUCLEOTIDE SEQUENCE [LARGE SCALE GENOMIC DNA]</scope>
    <source>
        <strain evidence="2">SP5</strain>
    </source>
</reference>
<dbReference type="OrthoDB" id="9927480at2"/>
<keyword evidence="2" id="KW-1185">Reference proteome</keyword>
<comment type="caution">
    <text evidence="1">The sequence shown here is derived from an EMBL/GenBank/DDBJ whole genome shotgun (WGS) entry which is preliminary data.</text>
</comment>
<dbReference type="AlphaFoldDB" id="A0A225D2R4"/>
<name>A0A225D2R4_9BACT</name>
<accession>A0A225D2R4</accession>
<gene>
    <name evidence="1" type="ORF">FRUB_08443</name>
</gene>